<keyword evidence="7 12" id="KW-0798">TonB box</keyword>
<evidence type="ECO:0000259" key="14">
    <source>
        <dbReference type="Pfam" id="PF00593"/>
    </source>
</evidence>
<evidence type="ECO:0000256" key="4">
    <source>
        <dbReference type="ARBA" id="ARBA00022692"/>
    </source>
</evidence>
<evidence type="ECO:0000256" key="11">
    <source>
        <dbReference type="PROSITE-ProRule" id="PRU10144"/>
    </source>
</evidence>
<evidence type="ECO:0000313" key="16">
    <source>
        <dbReference type="EMBL" id="NVD27851.1"/>
    </source>
</evidence>
<feature type="domain" description="TonB-dependent receptor-like beta-barrel" evidence="14">
    <location>
        <begin position="193"/>
        <end position="604"/>
    </location>
</feature>
<dbReference type="PROSITE" id="PS52016">
    <property type="entry name" value="TONB_DEPENDENT_REC_3"/>
    <property type="match status" value="1"/>
</dbReference>
<dbReference type="InterPro" id="IPR012910">
    <property type="entry name" value="Plug_dom"/>
</dbReference>
<accession>A0ABX2N2P7</accession>
<evidence type="ECO:0000256" key="2">
    <source>
        <dbReference type="ARBA" id="ARBA00022448"/>
    </source>
</evidence>
<evidence type="ECO:0000256" key="12">
    <source>
        <dbReference type="RuleBase" id="RU003357"/>
    </source>
</evidence>
<feature type="domain" description="TonB-dependent receptor plug" evidence="15">
    <location>
        <begin position="41"/>
        <end position="149"/>
    </location>
</feature>
<reference evidence="16 17" key="1">
    <citation type="submission" date="2020-06" db="EMBL/GenBank/DDBJ databases">
        <authorList>
            <person name="Kim S.-J."/>
            <person name="Park S.-J."/>
        </authorList>
    </citation>
    <scope>NUCLEOTIDE SEQUENCE [LARGE SCALE GENOMIC DNA]</scope>
    <source>
        <strain evidence="16 17">SW-151</strain>
    </source>
</reference>
<dbReference type="Pfam" id="PF07715">
    <property type="entry name" value="Plug"/>
    <property type="match status" value="1"/>
</dbReference>
<protein>
    <submittedName>
        <fullName evidence="16">TonB-dependent receptor</fullName>
    </submittedName>
</protein>
<dbReference type="Gene3D" id="2.170.130.10">
    <property type="entry name" value="TonB-dependent receptor, plug domain"/>
    <property type="match status" value="1"/>
</dbReference>
<keyword evidence="17" id="KW-1185">Reference proteome</keyword>
<evidence type="ECO:0000256" key="9">
    <source>
        <dbReference type="ARBA" id="ARBA00023237"/>
    </source>
</evidence>
<keyword evidence="9 10" id="KW-0998">Cell outer membrane</keyword>
<evidence type="ECO:0000256" key="10">
    <source>
        <dbReference type="PROSITE-ProRule" id="PRU01360"/>
    </source>
</evidence>
<evidence type="ECO:0000313" key="17">
    <source>
        <dbReference type="Proteomes" id="UP000652427"/>
    </source>
</evidence>
<feature type="chain" id="PRO_5046246876" evidence="13">
    <location>
        <begin position="25"/>
        <end position="630"/>
    </location>
</feature>
<evidence type="ECO:0000256" key="3">
    <source>
        <dbReference type="ARBA" id="ARBA00022452"/>
    </source>
</evidence>
<dbReference type="SUPFAM" id="SSF56935">
    <property type="entry name" value="Porins"/>
    <property type="match status" value="1"/>
</dbReference>
<dbReference type="CDD" id="cd01347">
    <property type="entry name" value="ligand_gated_channel"/>
    <property type="match status" value="1"/>
</dbReference>
<keyword evidence="3 10" id="KW-1134">Transmembrane beta strand</keyword>
<dbReference type="InterPro" id="IPR010917">
    <property type="entry name" value="TonB_rcpt_CS"/>
</dbReference>
<dbReference type="Proteomes" id="UP000652427">
    <property type="component" value="Unassembled WGS sequence"/>
</dbReference>
<keyword evidence="5 13" id="KW-0732">Signal</keyword>
<proteinExistence type="inferred from homology"/>
<dbReference type="EMBL" id="JABWMH010000002">
    <property type="protein sequence ID" value="NVD27851.1"/>
    <property type="molecule type" value="Genomic_DNA"/>
</dbReference>
<comment type="subcellular location">
    <subcellularLocation>
        <location evidence="1 10">Cell outer membrane</location>
        <topology evidence="1 10">Multi-pass membrane protein</topology>
    </subcellularLocation>
</comment>
<evidence type="ECO:0000256" key="1">
    <source>
        <dbReference type="ARBA" id="ARBA00004571"/>
    </source>
</evidence>
<comment type="caution">
    <text evidence="16">The sequence shown here is derived from an EMBL/GenBank/DDBJ whole genome shotgun (WGS) entry which is preliminary data.</text>
</comment>
<sequence length="630" mass="67531">MYKIRTLATLLASSAYCFAAPALAADNPEIVVTATGIEQDIRDTGTAISVIDTADIIDQQIISIADILQELPGVSVTQSGGLGSQASVRIRGAESDQTLVLINGIRVNDPSSPDGAFDFGNLLAGNIERVEVLRGASGVTWGSQAVGGVVNITTKRPTEDLALFAQGEYGAHDTVRLVSNASGKIGPVGLSIGGGYASTDGISAFSGGTETDGYRQYSASGQVEVDLTDAIRFEASGYYADSRIDNDSVFPPFSSDDSQFSLAKEIYGNAAIEARAFDGRFQNRFAFSISDINRDIINPFFTSLPRGRTERFEYRGDFAVIEQLRFVFGAETEDSRYENSGVTDSTGIDSVFFQTVFKPLDGLALTAGVRHDDHEDFGGNTSLAGNIVYRAGEDGPTIRASYAEGFRAPSLIDLDDRPFGFGTPDLLPETAKSYEIGIEQSFIAKAVQLSVTLFQRDTDNQIAFAACPVAPDPAPEVCTNGSRPFGTTLNIERNRTKGVEAILSIAPVERLRIDANYTWLDTANRSTGANFGNELARRPASSLYLDASYQTAFGLKLGADMQMVGDSFDDLANSRRIDGYILAGARASIPVTDAFEVFGRIDNLFDVTYETATDFGSPGRSAYVGARARF</sequence>
<organism evidence="16 17">
    <name type="scientific">Parasphingorhabdus flavimaris</name>
    <dbReference type="NCBI Taxonomy" id="266812"/>
    <lineage>
        <taxon>Bacteria</taxon>
        <taxon>Pseudomonadati</taxon>
        <taxon>Pseudomonadota</taxon>
        <taxon>Alphaproteobacteria</taxon>
        <taxon>Sphingomonadales</taxon>
        <taxon>Sphingomonadaceae</taxon>
        <taxon>Parasphingorhabdus</taxon>
    </lineage>
</organism>
<keyword evidence="6" id="KW-0406">Ion transport</keyword>
<dbReference type="PROSITE" id="PS01156">
    <property type="entry name" value="TONB_DEPENDENT_REC_2"/>
    <property type="match status" value="1"/>
</dbReference>
<dbReference type="InterPro" id="IPR039426">
    <property type="entry name" value="TonB-dep_rcpt-like"/>
</dbReference>
<feature type="signal peptide" evidence="13">
    <location>
        <begin position="1"/>
        <end position="24"/>
    </location>
</feature>
<dbReference type="InterPro" id="IPR036942">
    <property type="entry name" value="Beta-barrel_TonB_sf"/>
</dbReference>
<evidence type="ECO:0000256" key="6">
    <source>
        <dbReference type="ARBA" id="ARBA00023065"/>
    </source>
</evidence>
<dbReference type="Pfam" id="PF00593">
    <property type="entry name" value="TonB_dep_Rec_b-barrel"/>
    <property type="match status" value="1"/>
</dbReference>
<dbReference type="RefSeq" id="WP_176279329.1">
    <property type="nucleotide sequence ID" value="NZ_JABWMH010000002.1"/>
</dbReference>
<dbReference type="InterPro" id="IPR037066">
    <property type="entry name" value="Plug_dom_sf"/>
</dbReference>
<dbReference type="InterPro" id="IPR000531">
    <property type="entry name" value="Beta-barrel_TonB"/>
</dbReference>
<evidence type="ECO:0000256" key="5">
    <source>
        <dbReference type="ARBA" id="ARBA00022729"/>
    </source>
</evidence>
<keyword evidence="8 10" id="KW-0472">Membrane</keyword>
<keyword evidence="16" id="KW-0675">Receptor</keyword>
<evidence type="ECO:0000256" key="7">
    <source>
        <dbReference type="ARBA" id="ARBA00023077"/>
    </source>
</evidence>
<dbReference type="PANTHER" id="PTHR30069">
    <property type="entry name" value="TONB-DEPENDENT OUTER MEMBRANE RECEPTOR"/>
    <property type="match status" value="1"/>
</dbReference>
<dbReference type="Gene3D" id="2.40.170.20">
    <property type="entry name" value="TonB-dependent receptor, beta-barrel domain"/>
    <property type="match status" value="1"/>
</dbReference>
<keyword evidence="4 10" id="KW-0812">Transmembrane</keyword>
<name>A0ABX2N2P7_9SPHN</name>
<keyword evidence="2 10" id="KW-0813">Transport</keyword>
<dbReference type="PANTHER" id="PTHR30069:SF53">
    <property type="entry name" value="COLICIN I RECEPTOR-RELATED"/>
    <property type="match status" value="1"/>
</dbReference>
<evidence type="ECO:0000256" key="13">
    <source>
        <dbReference type="SAM" id="SignalP"/>
    </source>
</evidence>
<comment type="similarity">
    <text evidence="10 12">Belongs to the TonB-dependent receptor family.</text>
</comment>
<evidence type="ECO:0000256" key="8">
    <source>
        <dbReference type="ARBA" id="ARBA00023136"/>
    </source>
</evidence>
<evidence type="ECO:0000259" key="15">
    <source>
        <dbReference type="Pfam" id="PF07715"/>
    </source>
</evidence>
<feature type="short sequence motif" description="TonB C-terminal box" evidence="11">
    <location>
        <begin position="613"/>
        <end position="630"/>
    </location>
</feature>
<gene>
    <name evidence="16" type="ORF">HUO14_08045</name>
</gene>